<dbReference type="PANTHER" id="PTHR42748">
    <property type="entry name" value="NITROGEN METABOLITE REPRESSION PROTEIN NMRA FAMILY MEMBER"/>
    <property type="match status" value="1"/>
</dbReference>
<gene>
    <name evidence="2" type="ORF">KIH74_29565</name>
</gene>
<dbReference type="PANTHER" id="PTHR42748:SF3">
    <property type="entry name" value="BLL4366 PROTEIN"/>
    <property type="match status" value="1"/>
</dbReference>
<protein>
    <submittedName>
        <fullName evidence="2">SDR family oxidoreductase</fullName>
    </submittedName>
</protein>
<dbReference type="SUPFAM" id="SSF51735">
    <property type="entry name" value="NAD(P)-binding Rossmann-fold domains"/>
    <property type="match status" value="1"/>
</dbReference>
<keyword evidence="3" id="KW-1185">Reference proteome</keyword>
<evidence type="ECO:0000313" key="3">
    <source>
        <dbReference type="Proteomes" id="UP001197247"/>
    </source>
</evidence>
<proteinExistence type="predicted"/>
<dbReference type="InterPro" id="IPR051164">
    <property type="entry name" value="NmrA-like_oxidored"/>
</dbReference>
<reference evidence="2 3" key="1">
    <citation type="submission" date="2021-05" db="EMBL/GenBank/DDBJ databases">
        <title>Kineosporia and Streptomyces sp. nov. two new marine actinobacteria isolated from Coral.</title>
        <authorList>
            <person name="Buangrab K."/>
            <person name="Sutthacheep M."/>
            <person name="Yeemin T."/>
            <person name="Harunari E."/>
            <person name="Igarashi Y."/>
            <person name="Kanchanasin P."/>
            <person name="Tanasupawat S."/>
            <person name="Phongsopitanun W."/>
        </authorList>
    </citation>
    <scope>NUCLEOTIDE SEQUENCE [LARGE SCALE GENOMIC DNA]</scope>
    <source>
        <strain evidence="2 3">J2-2</strain>
    </source>
</reference>
<dbReference type="EMBL" id="JAHBAY010000015">
    <property type="protein sequence ID" value="MBT0773129.1"/>
    <property type="molecule type" value="Genomic_DNA"/>
</dbReference>
<dbReference type="InterPro" id="IPR036291">
    <property type="entry name" value="NAD(P)-bd_dom_sf"/>
</dbReference>
<dbReference type="Proteomes" id="UP001197247">
    <property type="component" value="Unassembled WGS sequence"/>
</dbReference>
<evidence type="ECO:0000256" key="1">
    <source>
        <dbReference type="ARBA" id="ARBA00022857"/>
    </source>
</evidence>
<name>A0ABS5TQX4_9ACTN</name>
<sequence>MKFVVIGGTGLIGGQVAGLLREQGHEVVAASPSTGVNALTGEGVAQALTGADVVVDVSNSPSFADDAVLEFFTTSTGVLLKAEEEAGVRHHVALSIVGADRIPGSGYMRAKVAQEELISASSVAHSVVRATQFFEFAPAIAQMSTDDEGAVRLPTHGIQPIASAEVARIVAGVAVGEPLNGVVDIAGPQRYGLDEFVRLAVPGADVVTDPEGTYAGTKITSDSLVPLGEAIVSEVSLPQWQATR</sequence>
<dbReference type="Gene3D" id="3.40.50.720">
    <property type="entry name" value="NAD(P)-binding Rossmann-like Domain"/>
    <property type="match status" value="1"/>
</dbReference>
<evidence type="ECO:0000313" key="2">
    <source>
        <dbReference type="EMBL" id="MBT0773129.1"/>
    </source>
</evidence>
<dbReference type="RefSeq" id="WP_214159658.1">
    <property type="nucleotide sequence ID" value="NZ_JAHBAY010000015.1"/>
</dbReference>
<organism evidence="2 3">
    <name type="scientific">Kineosporia corallincola</name>
    <dbReference type="NCBI Taxonomy" id="2835133"/>
    <lineage>
        <taxon>Bacteria</taxon>
        <taxon>Bacillati</taxon>
        <taxon>Actinomycetota</taxon>
        <taxon>Actinomycetes</taxon>
        <taxon>Kineosporiales</taxon>
        <taxon>Kineosporiaceae</taxon>
        <taxon>Kineosporia</taxon>
    </lineage>
</organism>
<comment type="caution">
    <text evidence="2">The sequence shown here is derived from an EMBL/GenBank/DDBJ whole genome shotgun (WGS) entry which is preliminary data.</text>
</comment>
<keyword evidence="1" id="KW-0521">NADP</keyword>
<accession>A0ABS5TQX4</accession>